<comment type="caution">
    <text evidence="2">The sequence shown here is derived from an EMBL/GenBank/DDBJ whole genome shotgun (WGS) entry which is preliminary data.</text>
</comment>
<dbReference type="InterPro" id="IPR001492">
    <property type="entry name" value="Flagellin"/>
</dbReference>
<dbReference type="Gene3D" id="1.20.1330.10">
    <property type="entry name" value="f41 fragment of flagellin, N-terminal domain"/>
    <property type="match status" value="1"/>
</dbReference>
<keyword evidence="2" id="KW-0969">Cilium</keyword>
<evidence type="ECO:0000313" key="3">
    <source>
        <dbReference type="Proteomes" id="UP000248783"/>
    </source>
</evidence>
<dbReference type="GO" id="GO:0009424">
    <property type="term" value="C:bacterial-type flagellum hook"/>
    <property type="evidence" value="ECO:0007669"/>
    <property type="project" value="InterPro"/>
</dbReference>
<dbReference type="AlphaFoldDB" id="A0A2W5X0C3"/>
<dbReference type="GO" id="GO:0071973">
    <property type="term" value="P:bacterial-type flagellum-dependent cell motility"/>
    <property type="evidence" value="ECO:0007669"/>
    <property type="project" value="InterPro"/>
</dbReference>
<dbReference type="Proteomes" id="UP000248783">
    <property type="component" value="Unassembled WGS sequence"/>
</dbReference>
<keyword evidence="2" id="KW-0966">Cell projection</keyword>
<accession>A0A2W5X0C3</accession>
<protein>
    <submittedName>
        <fullName evidence="2">Flagellar hook-associated protein 3</fullName>
    </submittedName>
</protein>
<reference evidence="2 3" key="1">
    <citation type="submission" date="2018-06" db="EMBL/GenBank/DDBJ databases">
        <title>Whole genome sequencing of a novel hydrocarbon degrading bacterial strain, PW21 isolated from oil contaminated produced water sample.</title>
        <authorList>
            <person name="Nagkirti P."/>
            <person name="Shaikh A."/>
            <person name="Gowdaman V."/>
            <person name="Engineer A.E."/>
            <person name="Dagar S."/>
            <person name="Dhakephalkar P.K."/>
        </authorList>
    </citation>
    <scope>NUCLEOTIDE SEQUENCE [LARGE SCALE GENOMIC DNA]</scope>
    <source>
        <strain evidence="2 3">PW21</strain>
    </source>
</reference>
<dbReference type="PANTHER" id="PTHR42792:SF1">
    <property type="entry name" value="FLAGELLAR HOOK-ASSOCIATED PROTEIN 3"/>
    <property type="match status" value="1"/>
</dbReference>
<evidence type="ECO:0000259" key="1">
    <source>
        <dbReference type="Pfam" id="PF00669"/>
    </source>
</evidence>
<keyword evidence="2" id="KW-0282">Flagellum</keyword>
<feature type="domain" description="Flagellin N-terminal" evidence="1">
    <location>
        <begin position="4"/>
        <end position="139"/>
    </location>
</feature>
<dbReference type="Pfam" id="PF00669">
    <property type="entry name" value="Flagellin_N"/>
    <property type="match status" value="1"/>
</dbReference>
<dbReference type="InterPro" id="IPR001029">
    <property type="entry name" value="Flagellin_N"/>
</dbReference>
<sequence length="298" mass="31748">MTRITHQTIQQRTLANIQANLHRMSDLQSQLSSGKKIEVASNDPAAAASAMRLRTERGDLAQIERNVSDADSWLTTIDTALQSALAVLNNARDLVVQGGNGALGQTSREAIATNIEGLRDSLLGIANTSYLGRNVFAGTSNAAGAFAAAEDGTYPYQGSGAPVERRISEAVSVRVDSDGRAVFGTPEQGNSVFALLDDIVAELRTPTGNPTSRLDALDSRMESVRTELSALGARQRQVQTAQATLTDAKLTNTTRLSEIEDVDLAKVLLDLQVQEVAYKGALSAGARVLQPSLLDFLR</sequence>
<proteinExistence type="predicted"/>
<name>A0A2W5X0C3_9MICO</name>
<dbReference type="InterPro" id="IPR013384">
    <property type="entry name" value="Flagell_FlgL"/>
</dbReference>
<gene>
    <name evidence="2" type="primary">flgL</name>
    <name evidence="2" type="ORF">DNL40_04035</name>
</gene>
<keyword evidence="3" id="KW-1185">Reference proteome</keyword>
<organism evidence="2 3">
    <name type="scientific">Xylanimonas oleitrophica</name>
    <dbReference type="NCBI Taxonomy" id="2607479"/>
    <lineage>
        <taxon>Bacteria</taxon>
        <taxon>Bacillati</taxon>
        <taxon>Actinomycetota</taxon>
        <taxon>Actinomycetes</taxon>
        <taxon>Micrococcales</taxon>
        <taxon>Promicromonosporaceae</taxon>
        <taxon>Xylanimonas</taxon>
    </lineage>
</organism>
<dbReference type="PANTHER" id="PTHR42792">
    <property type="entry name" value="FLAGELLIN"/>
    <property type="match status" value="1"/>
</dbReference>
<dbReference type="EMBL" id="QKWH01000002">
    <property type="protein sequence ID" value="PZR54116.1"/>
    <property type="molecule type" value="Genomic_DNA"/>
</dbReference>
<dbReference type="SUPFAM" id="SSF64518">
    <property type="entry name" value="Phase 1 flagellin"/>
    <property type="match status" value="1"/>
</dbReference>
<dbReference type="NCBIfam" id="TIGR02550">
    <property type="entry name" value="flagell_flgL"/>
    <property type="match status" value="1"/>
</dbReference>
<dbReference type="GO" id="GO:0005198">
    <property type="term" value="F:structural molecule activity"/>
    <property type="evidence" value="ECO:0007669"/>
    <property type="project" value="InterPro"/>
</dbReference>
<evidence type="ECO:0000313" key="2">
    <source>
        <dbReference type="EMBL" id="PZR54116.1"/>
    </source>
</evidence>
<dbReference type="RefSeq" id="WP_111249973.1">
    <property type="nucleotide sequence ID" value="NZ_QKWH01000002.1"/>
</dbReference>